<dbReference type="EMBL" id="JAWDJW010006757">
    <property type="protein sequence ID" value="KAK3063677.1"/>
    <property type="molecule type" value="Genomic_DNA"/>
</dbReference>
<keyword evidence="2" id="KW-1185">Reference proteome</keyword>
<organism evidence="1 2">
    <name type="scientific">Coniosporium uncinatum</name>
    <dbReference type="NCBI Taxonomy" id="93489"/>
    <lineage>
        <taxon>Eukaryota</taxon>
        <taxon>Fungi</taxon>
        <taxon>Dikarya</taxon>
        <taxon>Ascomycota</taxon>
        <taxon>Pezizomycotina</taxon>
        <taxon>Dothideomycetes</taxon>
        <taxon>Dothideomycetes incertae sedis</taxon>
        <taxon>Coniosporium</taxon>
    </lineage>
</organism>
<proteinExistence type="predicted"/>
<evidence type="ECO:0000313" key="2">
    <source>
        <dbReference type="Proteomes" id="UP001186974"/>
    </source>
</evidence>
<evidence type="ECO:0000313" key="1">
    <source>
        <dbReference type="EMBL" id="KAK3063677.1"/>
    </source>
</evidence>
<reference evidence="1" key="1">
    <citation type="submission" date="2024-09" db="EMBL/GenBank/DDBJ databases">
        <title>Black Yeasts Isolated from many extreme environments.</title>
        <authorList>
            <person name="Coleine C."/>
            <person name="Stajich J.E."/>
            <person name="Selbmann L."/>
        </authorList>
    </citation>
    <scope>NUCLEOTIDE SEQUENCE</scope>
    <source>
        <strain evidence="1">CCFEE 5737</strain>
    </source>
</reference>
<accession>A0ACC3D951</accession>
<gene>
    <name evidence="1" type="ORF">LTS18_013628</name>
</gene>
<dbReference type="Proteomes" id="UP001186974">
    <property type="component" value="Unassembled WGS sequence"/>
</dbReference>
<sequence>MYPRAEIPSQAQIGSLIRSLLPILETDVQFLYHVPRYRSYDATQIQATNVIVSVTPTAGVYSRLRSGTVCFLHRPFLLDRRRVPPGALILASHTAFDEVLTTGYNVPLAARLGMRLEDAVTIKGYKGNPERRIGIVGRVANDFDGIPPLMKDMDLAKLHVRPRDDVQSVPHSDLCSKIQKEFDGPKEWFRGSEEDCRSHLVYGRDDIGILAIMSAFDQDVVGRVNEVKRQMGWDGWSSWSTLYLTGQPREAGLKAADEHQMCVSCVGHRWAEEWGVRYIASCIRQEFPGMVVEEVLEEEEVVKRVRIAKRDAPQEKEAQLRGQKPTA</sequence>
<name>A0ACC3D951_9PEZI</name>
<protein>
    <submittedName>
        <fullName evidence="1">Uncharacterized protein</fullName>
    </submittedName>
</protein>
<comment type="caution">
    <text evidence="1">The sequence shown here is derived from an EMBL/GenBank/DDBJ whole genome shotgun (WGS) entry which is preliminary data.</text>
</comment>